<keyword evidence="2" id="KW-1185">Reference proteome</keyword>
<protein>
    <submittedName>
        <fullName evidence="1">Uncharacterized protein</fullName>
    </submittedName>
</protein>
<organism evidence="1 2">
    <name type="scientific">Trichinella nelsoni</name>
    <dbReference type="NCBI Taxonomy" id="6336"/>
    <lineage>
        <taxon>Eukaryota</taxon>
        <taxon>Metazoa</taxon>
        <taxon>Ecdysozoa</taxon>
        <taxon>Nematoda</taxon>
        <taxon>Enoplea</taxon>
        <taxon>Dorylaimia</taxon>
        <taxon>Trichinellida</taxon>
        <taxon>Trichinellidae</taxon>
        <taxon>Trichinella</taxon>
    </lineage>
</organism>
<comment type="caution">
    <text evidence="1">The sequence shown here is derived from an EMBL/GenBank/DDBJ whole genome shotgun (WGS) entry which is preliminary data.</text>
</comment>
<sequence>MECLNEVAEVDKHDAEFIRLQLVSTSLNHIDQDFGIRLAPNEIFSAMPTFSRASSHLAHVRRRYSSRAGSQYNKRIATVSNDMIEQMSSAFSTKIIVIPKSPNCENIKPDQNFIRPAWMPWNYENIHKFKKKAHRFKHWMPYYNFITTFCTSSNNKCVASASVLPFNEARLVSSSWCLEDI</sequence>
<evidence type="ECO:0000313" key="2">
    <source>
        <dbReference type="Proteomes" id="UP000054630"/>
    </source>
</evidence>
<dbReference type="EMBL" id="JYDL01000095">
    <property type="protein sequence ID" value="KRX17038.1"/>
    <property type="molecule type" value="Genomic_DNA"/>
</dbReference>
<dbReference type="Proteomes" id="UP000054630">
    <property type="component" value="Unassembled WGS sequence"/>
</dbReference>
<dbReference type="OrthoDB" id="10320852at2759"/>
<dbReference type="AlphaFoldDB" id="A0A0V0RRB6"/>
<gene>
    <name evidence="1" type="ORF">T07_3162</name>
</gene>
<reference evidence="1 2" key="1">
    <citation type="submission" date="2015-01" db="EMBL/GenBank/DDBJ databases">
        <title>Evolution of Trichinella species and genotypes.</title>
        <authorList>
            <person name="Korhonen P.K."/>
            <person name="Edoardo P."/>
            <person name="Giuseppe L.R."/>
            <person name="Gasser R.B."/>
        </authorList>
    </citation>
    <scope>NUCLEOTIDE SEQUENCE [LARGE SCALE GENOMIC DNA]</scope>
    <source>
        <strain evidence="1">ISS37</strain>
    </source>
</reference>
<proteinExistence type="predicted"/>
<accession>A0A0V0RRB6</accession>
<evidence type="ECO:0000313" key="1">
    <source>
        <dbReference type="EMBL" id="KRX17038.1"/>
    </source>
</evidence>
<name>A0A0V0RRB6_9BILA</name>